<organism evidence="6 7">
    <name type="scientific">Henosepilachna vigintioctopunctata</name>
    <dbReference type="NCBI Taxonomy" id="420089"/>
    <lineage>
        <taxon>Eukaryota</taxon>
        <taxon>Metazoa</taxon>
        <taxon>Ecdysozoa</taxon>
        <taxon>Arthropoda</taxon>
        <taxon>Hexapoda</taxon>
        <taxon>Insecta</taxon>
        <taxon>Pterygota</taxon>
        <taxon>Neoptera</taxon>
        <taxon>Endopterygota</taxon>
        <taxon>Coleoptera</taxon>
        <taxon>Polyphaga</taxon>
        <taxon>Cucujiformia</taxon>
        <taxon>Coccinelloidea</taxon>
        <taxon>Coccinellidae</taxon>
        <taxon>Epilachninae</taxon>
        <taxon>Epilachnini</taxon>
        <taxon>Henosepilachna</taxon>
    </lineage>
</organism>
<reference evidence="6 7" key="1">
    <citation type="submission" date="2023-03" db="EMBL/GenBank/DDBJ databases">
        <title>Genome insight into feeding habits of ladybird beetles.</title>
        <authorList>
            <person name="Li H.-S."/>
            <person name="Huang Y.-H."/>
            <person name="Pang H."/>
        </authorList>
    </citation>
    <scope>NUCLEOTIDE SEQUENCE [LARGE SCALE GENOMIC DNA]</scope>
    <source>
        <strain evidence="6">SYSU_2023b</strain>
        <tissue evidence="6">Whole body</tissue>
    </source>
</reference>
<keyword evidence="2" id="KW-1003">Cell membrane</keyword>
<evidence type="ECO:0000256" key="5">
    <source>
        <dbReference type="ARBA" id="ARBA00023136"/>
    </source>
</evidence>
<keyword evidence="4" id="KW-1133">Transmembrane helix</keyword>
<keyword evidence="5" id="KW-0472">Membrane</keyword>
<dbReference type="GO" id="GO:0050909">
    <property type="term" value="P:sensory perception of taste"/>
    <property type="evidence" value="ECO:0007669"/>
    <property type="project" value="InterPro"/>
</dbReference>
<dbReference type="InterPro" id="IPR013604">
    <property type="entry name" value="7TM_chemorcpt"/>
</dbReference>
<keyword evidence="3" id="KW-0812">Transmembrane</keyword>
<evidence type="ECO:0000256" key="4">
    <source>
        <dbReference type="ARBA" id="ARBA00022989"/>
    </source>
</evidence>
<keyword evidence="7" id="KW-1185">Reference proteome</keyword>
<proteinExistence type="predicted"/>
<evidence type="ECO:0000256" key="1">
    <source>
        <dbReference type="ARBA" id="ARBA00004651"/>
    </source>
</evidence>
<comment type="subcellular location">
    <subcellularLocation>
        <location evidence="1">Cell membrane</location>
        <topology evidence="1">Multi-pass membrane protein</topology>
    </subcellularLocation>
</comment>
<gene>
    <name evidence="6" type="ORF">WA026_013611</name>
</gene>
<evidence type="ECO:0000313" key="7">
    <source>
        <dbReference type="Proteomes" id="UP001431783"/>
    </source>
</evidence>
<comment type="caution">
    <text evidence="6">The sequence shown here is derived from an EMBL/GenBank/DDBJ whole genome shotgun (WGS) entry which is preliminary data.</text>
</comment>
<dbReference type="Pfam" id="PF08395">
    <property type="entry name" value="7tm_7"/>
    <property type="match status" value="1"/>
</dbReference>
<dbReference type="AlphaFoldDB" id="A0AAW1V7M2"/>
<sequence>MKRSMLSISLRDHLGIEKFRNRTEVMPVMLAISCGSAEKEARRIIPLALTYLNKLPTRTKTDEDQLLKEQLYALCKQAQLRSPEFSADGFFTVNRTMVGFIIGSVTSYIIVTLQLAGDDSSKNHYVSHIVKT</sequence>
<dbReference type="Proteomes" id="UP001431783">
    <property type="component" value="Unassembled WGS sequence"/>
</dbReference>
<evidence type="ECO:0008006" key="8">
    <source>
        <dbReference type="Google" id="ProtNLM"/>
    </source>
</evidence>
<evidence type="ECO:0000256" key="2">
    <source>
        <dbReference type="ARBA" id="ARBA00022475"/>
    </source>
</evidence>
<accession>A0AAW1V7M2</accession>
<dbReference type="EMBL" id="JARQZJ010000127">
    <property type="protein sequence ID" value="KAK9891304.1"/>
    <property type="molecule type" value="Genomic_DNA"/>
</dbReference>
<dbReference type="GO" id="GO:0005886">
    <property type="term" value="C:plasma membrane"/>
    <property type="evidence" value="ECO:0007669"/>
    <property type="project" value="UniProtKB-SubCell"/>
</dbReference>
<name>A0AAW1V7M2_9CUCU</name>
<protein>
    <recommendedName>
        <fullName evidence="8">Gustatory receptor</fullName>
    </recommendedName>
</protein>
<evidence type="ECO:0000313" key="6">
    <source>
        <dbReference type="EMBL" id="KAK9891304.1"/>
    </source>
</evidence>
<evidence type="ECO:0000256" key="3">
    <source>
        <dbReference type="ARBA" id="ARBA00022692"/>
    </source>
</evidence>